<feature type="region of interest" description="Disordered" evidence="5">
    <location>
        <begin position="111"/>
        <end position="141"/>
    </location>
</feature>
<organism evidence="7">
    <name type="scientific">freshwater metagenome</name>
    <dbReference type="NCBI Taxonomy" id="449393"/>
    <lineage>
        <taxon>unclassified sequences</taxon>
        <taxon>metagenomes</taxon>
        <taxon>ecological metagenomes</taxon>
    </lineage>
</organism>
<name>A0A6J7IYD3_9ZZZZ</name>
<dbReference type="PANTHER" id="PTHR47359:SF3">
    <property type="entry name" value="NLP_P60 DOMAIN-CONTAINING PROTEIN-RELATED"/>
    <property type="match status" value="1"/>
</dbReference>
<dbReference type="Gene3D" id="6.10.250.3150">
    <property type="match status" value="1"/>
</dbReference>
<dbReference type="GO" id="GO:0008234">
    <property type="term" value="F:cysteine-type peptidase activity"/>
    <property type="evidence" value="ECO:0007669"/>
    <property type="project" value="UniProtKB-KW"/>
</dbReference>
<dbReference type="InterPro" id="IPR000064">
    <property type="entry name" value="NLP_P60_dom"/>
</dbReference>
<dbReference type="PANTHER" id="PTHR47359">
    <property type="entry name" value="PEPTIDOGLYCAN DL-ENDOPEPTIDASE CWLO"/>
    <property type="match status" value="1"/>
</dbReference>
<dbReference type="InterPro" id="IPR038765">
    <property type="entry name" value="Papain-like_cys_pep_sf"/>
</dbReference>
<accession>A0A6J7IYD3</accession>
<keyword evidence="2" id="KW-0645">Protease</keyword>
<keyword evidence="4" id="KW-0788">Thiol protease</keyword>
<keyword evidence="3" id="KW-0378">Hydrolase</keyword>
<sequence>MMGSIDPTLQVLLADDPTAFLAQASAMEQLSQSQQSILRKWQTSGLALAQSEAVLADRERVAKTLSTSAAERKAEVDDKVRQAENVLSKLSAEQRRIIAAQRAEQRRQQAAQAAAAARKIESQAGGGGGGGGGSGGGGSPGTGRAAAAVRYMLSQVGDPYSYSANPPRSWDCSKLTAAAWGQSGVGLTALSYRQWDQTRRVPVSQIRAGDLVFYFGKGAHHVAMYIGNGKMVSASNPDDGVEITDFLGPWYRERFSGVGRVIG</sequence>
<feature type="compositionally biased region" description="Gly residues" evidence="5">
    <location>
        <begin position="124"/>
        <end position="141"/>
    </location>
</feature>
<dbReference type="GO" id="GO:0006508">
    <property type="term" value="P:proteolysis"/>
    <property type="evidence" value="ECO:0007669"/>
    <property type="project" value="UniProtKB-KW"/>
</dbReference>
<gene>
    <name evidence="7" type="ORF">UFOPK3720_00975</name>
</gene>
<evidence type="ECO:0000259" key="6">
    <source>
        <dbReference type="PROSITE" id="PS51935"/>
    </source>
</evidence>
<dbReference type="AlphaFoldDB" id="A0A6J7IYD3"/>
<evidence type="ECO:0000256" key="3">
    <source>
        <dbReference type="ARBA" id="ARBA00022801"/>
    </source>
</evidence>
<dbReference type="Gene3D" id="3.90.1720.10">
    <property type="entry name" value="endopeptidase domain like (from Nostoc punctiforme)"/>
    <property type="match status" value="1"/>
</dbReference>
<dbReference type="PROSITE" id="PS51935">
    <property type="entry name" value="NLPC_P60"/>
    <property type="match status" value="1"/>
</dbReference>
<evidence type="ECO:0000256" key="2">
    <source>
        <dbReference type="ARBA" id="ARBA00022670"/>
    </source>
</evidence>
<dbReference type="SUPFAM" id="SSF54001">
    <property type="entry name" value="Cysteine proteinases"/>
    <property type="match status" value="1"/>
</dbReference>
<evidence type="ECO:0000256" key="5">
    <source>
        <dbReference type="SAM" id="MobiDB-lite"/>
    </source>
</evidence>
<proteinExistence type="inferred from homology"/>
<feature type="domain" description="NlpC/P60" evidence="6">
    <location>
        <begin position="142"/>
        <end position="262"/>
    </location>
</feature>
<comment type="similarity">
    <text evidence="1">Belongs to the peptidase C40 family.</text>
</comment>
<evidence type="ECO:0000313" key="7">
    <source>
        <dbReference type="EMBL" id="CAB4935796.1"/>
    </source>
</evidence>
<evidence type="ECO:0000256" key="4">
    <source>
        <dbReference type="ARBA" id="ARBA00022807"/>
    </source>
</evidence>
<evidence type="ECO:0000256" key="1">
    <source>
        <dbReference type="ARBA" id="ARBA00007074"/>
    </source>
</evidence>
<dbReference type="InterPro" id="IPR051794">
    <property type="entry name" value="PG_Endopeptidase_C40"/>
</dbReference>
<reference evidence="7" key="1">
    <citation type="submission" date="2020-05" db="EMBL/GenBank/DDBJ databases">
        <authorList>
            <person name="Chiriac C."/>
            <person name="Salcher M."/>
            <person name="Ghai R."/>
            <person name="Kavagutti S V."/>
        </authorList>
    </citation>
    <scope>NUCLEOTIDE SEQUENCE</scope>
</reference>
<dbReference type="Pfam" id="PF00877">
    <property type="entry name" value="NLPC_P60"/>
    <property type="match status" value="1"/>
</dbReference>
<protein>
    <submittedName>
        <fullName evidence="7">Unannotated protein</fullName>
    </submittedName>
</protein>
<dbReference type="EMBL" id="CAFBNB010000176">
    <property type="protein sequence ID" value="CAB4935796.1"/>
    <property type="molecule type" value="Genomic_DNA"/>
</dbReference>